<protein>
    <recommendedName>
        <fullName evidence="1">DUF6593 domain-containing protein</fullName>
    </recommendedName>
</protein>
<evidence type="ECO:0000259" key="1">
    <source>
        <dbReference type="Pfam" id="PF20236"/>
    </source>
</evidence>
<dbReference type="InParanoid" id="A0A0H2S6Z8"/>
<gene>
    <name evidence="2" type="ORF">SCHPADRAFT_884833</name>
</gene>
<dbReference type="Pfam" id="PF20236">
    <property type="entry name" value="DUF6593"/>
    <property type="match status" value="1"/>
</dbReference>
<dbReference type="Proteomes" id="UP000053477">
    <property type="component" value="Unassembled WGS sequence"/>
</dbReference>
<feature type="domain" description="DUF6593" evidence="1">
    <location>
        <begin position="22"/>
        <end position="156"/>
    </location>
</feature>
<organism evidence="2 3">
    <name type="scientific">Schizopora paradoxa</name>
    <dbReference type="NCBI Taxonomy" id="27342"/>
    <lineage>
        <taxon>Eukaryota</taxon>
        <taxon>Fungi</taxon>
        <taxon>Dikarya</taxon>
        <taxon>Basidiomycota</taxon>
        <taxon>Agaricomycotina</taxon>
        <taxon>Agaricomycetes</taxon>
        <taxon>Hymenochaetales</taxon>
        <taxon>Schizoporaceae</taxon>
        <taxon>Schizopora</taxon>
    </lineage>
</organism>
<proteinExistence type="predicted"/>
<accession>A0A0H2S6Z8</accession>
<sequence length="168" mass="19929">MVDVDGPRLIFSKNSIRNASIAWTQRITKLSRWNSEDNKYILVAEWERNIIKSDRFRIIRFSKEDSGFVPLNDICPVTWGDYWGIVLYNRTFTGYDGKKYVWKVRGTSLKAFVIEETTQKETLVASFHRRNVLLMRKNSFVELYPGYENSLDLILFCEEKRRGNEDRQ</sequence>
<dbReference type="OrthoDB" id="3262488at2759"/>
<reference evidence="2 3" key="1">
    <citation type="submission" date="2015-04" db="EMBL/GenBank/DDBJ databases">
        <title>Complete genome sequence of Schizopora paradoxa KUC8140, a cosmopolitan wood degrader in East Asia.</title>
        <authorList>
            <consortium name="DOE Joint Genome Institute"/>
            <person name="Min B."/>
            <person name="Park H."/>
            <person name="Jang Y."/>
            <person name="Kim J.-J."/>
            <person name="Kim K.H."/>
            <person name="Pangilinan J."/>
            <person name="Lipzen A."/>
            <person name="Riley R."/>
            <person name="Grigoriev I.V."/>
            <person name="Spatafora J.W."/>
            <person name="Choi I.-G."/>
        </authorList>
    </citation>
    <scope>NUCLEOTIDE SEQUENCE [LARGE SCALE GENOMIC DNA]</scope>
    <source>
        <strain evidence="2 3">KUC8140</strain>
    </source>
</reference>
<dbReference type="InterPro" id="IPR046528">
    <property type="entry name" value="DUF6593"/>
</dbReference>
<keyword evidence="3" id="KW-1185">Reference proteome</keyword>
<name>A0A0H2S6Z8_9AGAM</name>
<evidence type="ECO:0000313" key="3">
    <source>
        <dbReference type="Proteomes" id="UP000053477"/>
    </source>
</evidence>
<dbReference type="EMBL" id="KQ085883">
    <property type="protein sequence ID" value="KLO20075.1"/>
    <property type="molecule type" value="Genomic_DNA"/>
</dbReference>
<evidence type="ECO:0000313" key="2">
    <source>
        <dbReference type="EMBL" id="KLO20075.1"/>
    </source>
</evidence>
<dbReference type="AlphaFoldDB" id="A0A0H2S6Z8"/>